<dbReference type="Proteomes" id="UP000232003">
    <property type="component" value="Chromosome"/>
</dbReference>
<dbReference type="EMBL" id="CP024785">
    <property type="protein sequence ID" value="AUB38724.1"/>
    <property type="molecule type" value="Genomic_DNA"/>
</dbReference>
<keyword evidence="1" id="KW-0812">Transmembrane</keyword>
<name>A0A2K8STD1_9NOSO</name>
<keyword evidence="3" id="KW-1185">Reference proteome</keyword>
<feature type="transmembrane region" description="Helical" evidence="1">
    <location>
        <begin position="16"/>
        <end position="37"/>
    </location>
</feature>
<accession>A0A2K8STD1</accession>
<keyword evidence="1" id="KW-1133">Transmembrane helix</keyword>
<keyword evidence="1" id="KW-0472">Membrane</keyword>
<evidence type="ECO:0000313" key="3">
    <source>
        <dbReference type="Proteomes" id="UP000232003"/>
    </source>
</evidence>
<organism evidence="2 3">
    <name type="scientific">Nostoc flagelliforme CCNUN1</name>
    <dbReference type="NCBI Taxonomy" id="2038116"/>
    <lineage>
        <taxon>Bacteria</taxon>
        <taxon>Bacillati</taxon>
        <taxon>Cyanobacteriota</taxon>
        <taxon>Cyanophyceae</taxon>
        <taxon>Nostocales</taxon>
        <taxon>Nostocaceae</taxon>
        <taxon>Nostoc</taxon>
    </lineage>
</organism>
<dbReference type="AlphaFoldDB" id="A0A2K8STD1"/>
<evidence type="ECO:0000313" key="2">
    <source>
        <dbReference type="EMBL" id="AUB38724.1"/>
    </source>
</evidence>
<gene>
    <name evidence="2" type="ORF">COO91_04699</name>
</gene>
<sequence>MYNSIDILALNPTKTIWVFIKGVSHAIAILTFDFFFVKKL</sequence>
<protein>
    <submittedName>
        <fullName evidence="2">Uncharacterized protein</fullName>
    </submittedName>
</protein>
<reference evidence="2 3" key="1">
    <citation type="submission" date="2017-11" db="EMBL/GenBank/DDBJ databases">
        <title>Complete genome of a free-living desiccation-tolerant cyanobacterium and its photosynthetic adaptation to extreme terrestrial habitat.</title>
        <authorList>
            <person name="Shang J."/>
        </authorList>
    </citation>
    <scope>NUCLEOTIDE SEQUENCE [LARGE SCALE GENOMIC DNA]</scope>
    <source>
        <strain evidence="2 3">CCNUN1</strain>
    </source>
</reference>
<dbReference type="KEGG" id="nfl:COO91_04699"/>
<proteinExistence type="predicted"/>
<evidence type="ECO:0000256" key="1">
    <source>
        <dbReference type="SAM" id="Phobius"/>
    </source>
</evidence>